<evidence type="ECO:0000313" key="2">
    <source>
        <dbReference type="Proteomes" id="UP000254461"/>
    </source>
</evidence>
<sequence>MEKVVSKTIIGITANQRVTKALDNLPWSYAPTGFIEAVTRSGGLPLLLPIGDDAAAKSYVAMVDKIILIGGQHVDPKYYHEKRAALDGDFSPQRDTFELAIIKEALAQKKPILGICRGMQLMNVALGGSLNQHIDGHWQKTASDCLSQEIVVEKTSPLYPIYGSRALINSFHHQSLRRVAKDLRVIARDPNDGTIEAVVSCNPDIPFLGVQWHPELLQAIREEDLKLFDWFIHSL</sequence>
<dbReference type="InterPro" id="IPR029062">
    <property type="entry name" value="Class_I_gatase-like"/>
</dbReference>
<dbReference type="AlphaFoldDB" id="A0A380JPQ8"/>
<dbReference type="GO" id="GO:0006598">
    <property type="term" value="P:polyamine catabolic process"/>
    <property type="evidence" value="ECO:0007669"/>
    <property type="project" value="TreeGrafter"/>
</dbReference>
<name>A0A380JPQ8_9STRE</name>
<dbReference type="GO" id="GO:0016757">
    <property type="term" value="F:glycosyltransferase activity"/>
    <property type="evidence" value="ECO:0007669"/>
    <property type="project" value="UniProtKB-KW"/>
</dbReference>
<dbReference type="PROSITE" id="PS51273">
    <property type="entry name" value="GATASE_TYPE_1"/>
    <property type="match status" value="1"/>
</dbReference>
<organism evidence="1 2">
    <name type="scientific">Streptococcus equi subsp. equi</name>
    <dbReference type="NCBI Taxonomy" id="148942"/>
    <lineage>
        <taxon>Bacteria</taxon>
        <taxon>Bacillati</taxon>
        <taxon>Bacillota</taxon>
        <taxon>Bacilli</taxon>
        <taxon>Lactobacillales</taxon>
        <taxon>Streptococcaceae</taxon>
        <taxon>Streptococcus</taxon>
    </lineage>
</organism>
<dbReference type="CDD" id="cd01745">
    <property type="entry name" value="GATase1_2"/>
    <property type="match status" value="1"/>
</dbReference>
<evidence type="ECO:0000313" key="1">
    <source>
        <dbReference type="EMBL" id="SUN46478.1"/>
    </source>
</evidence>
<proteinExistence type="predicted"/>
<keyword evidence="1" id="KW-0315">Glutamine amidotransferase</keyword>
<dbReference type="Proteomes" id="UP000254461">
    <property type="component" value="Unassembled WGS sequence"/>
</dbReference>
<protein>
    <submittedName>
        <fullName evidence="1">Glutamine amidotransferase</fullName>
        <ecNumber evidence="1">2.4.2.-</ecNumber>
    </submittedName>
</protein>
<dbReference type="PANTHER" id="PTHR43235:SF1">
    <property type="entry name" value="GLUTAMINE AMIDOTRANSFERASE PB2B2.05-RELATED"/>
    <property type="match status" value="1"/>
</dbReference>
<keyword evidence="1" id="KW-0808">Transferase</keyword>
<dbReference type="Pfam" id="PF07722">
    <property type="entry name" value="Peptidase_C26"/>
    <property type="match status" value="1"/>
</dbReference>
<dbReference type="InterPro" id="IPR044668">
    <property type="entry name" value="PuuD-like"/>
</dbReference>
<keyword evidence="1" id="KW-0328">Glycosyltransferase</keyword>
<dbReference type="GO" id="GO:0033969">
    <property type="term" value="F:gamma-glutamyl-gamma-aminobutyrate hydrolase activity"/>
    <property type="evidence" value="ECO:0007669"/>
    <property type="project" value="TreeGrafter"/>
</dbReference>
<dbReference type="InterPro" id="IPR011697">
    <property type="entry name" value="Peptidase_C26"/>
</dbReference>
<dbReference type="EMBL" id="UHFF01000002">
    <property type="protein sequence ID" value="SUN46478.1"/>
    <property type="molecule type" value="Genomic_DNA"/>
</dbReference>
<dbReference type="PANTHER" id="PTHR43235">
    <property type="entry name" value="GLUTAMINE AMIDOTRANSFERASE PB2B2.05-RELATED"/>
    <property type="match status" value="1"/>
</dbReference>
<accession>A0A380JPQ8</accession>
<dbReference type="Gene3D" id="3.40.50.880">
    <property type="match status" value="1"/>
</dbReference>
<reference evidence="1 2" key="1">
    <citation type="submission" date="2018-06" db="EMBL/GenBank/DDBJ databases">
        <authorList>
            <consortium name="Pathogen Informatics"/>
            <person name="Doyle S."/>
        </authorList>
    </citation>
    <scope>NUCLEOTIDE SEQUENCE [LARGE SCALE GENOMIC DNA]</scope>
    <source>
        <strain evidence="1 2">NCTC12092</strain>
    </source>
</reference>
<dbReference type="EC" id="2.4.2.-" evidence="1"/>
<dbReference type="GO" id="GO:0005829">
    <property type="term" value="C:cytosol"/>
    <property type="evidence" value="ECO:0007669"/>
    <property type="project" value="TreeGrafter"/>
</dbReference>
<dbReference type="SUPFAM" id="SSF52317">
    <property type="entry name" value="Class I glutamine amidotransferase-like"/>
    <property type="match status" value="1"/>
</dbReference>
<gene>
    <name evidence="1" type="ORF">NCTC12092_01058</name>
</gene>